<dbReference type="EMBL" id="CP077717">
    <property type="protein sequence ID" value="QXJ30270.1"/>
    <property type="molecule type" value="Genomic_DNA"/>
</dbReference>
<accession>A0A8F5GUT3</accession>
<keyword evidence="1" id="KW-0175">Coiled coil</keyword>
<dbReference type="Proteomes" id="UP000694018">
    <property type="component" value="Chromosome"/>
</dbReference>
<evidence type="ECO:0000256" key="1">
    <source>
        <dbReference type="SAM" id="Coils"/>
    </source>
</evidence>
<reference evidence="2" key="1">
    <citation type="journal article" date="2021" name="Environ. Microbiol.">
        <title>New insights into the diversity and evolution of the archaeal mobilome from three complete genomes of Saccharolobus shibatae.</title>
        <authorList>
            <person name="Medvedeva S."/>
            <person name="Brandt D."/>
            <person name="Cvirkaite-Krupovic V."/>
            <person name="Liu Y."/>
            <person name="Severinov K."/>
            <person name="Ishino S."/>
            <person name="Ishino Y."/>
            <person name="Prangishvili D."/>
            <person name="Kalinowski J."/>
            <person name="Krupovic M."/>
        </authorList>
    </citation>
    <scope>NUCLEOTIDE SEQUENCE</scope>
    <source>
        <strain evidence="2">B12</strain>
    </source>
</reference>
<evidence type="ECO:0000313" key="3">
    <source>
        <dbReference type="Proteomes" id="UP000694018"/>
    </source>
</evidence>
<dbReference type="GeneID" id="65564645"/>
<proteinExistence type="predicted"/>
<evidence type="ECO:0000313" key="2">
    <source>
        <dbReference type="EMBL" id="QXJ30270.1"/>
    </source>
</evidence>
<dbReference type="AlphaFoldDB" id="A0A8F5GUT3"/>
<feature type="coiled-coil region" evidence="1">
    <location>
        <begin position="47"/>
        <end position="77"/>
    </location>
</feature>
<dbReference type="RefSeq" id="WP_015979201.1">
    <property type="nucleotide sequence ID" value="NZ_CP077717.1"/>
</dbReference>
<sequence>MVSPQTRKEEELLEKQNSVFYLLTLGRKPYGSYLHIKIELDEDEKLEKEIYADNIKLENELRQLKRLYEVYQSVEIDDAQKAIQKEALLTIAKILSVFDF</sequence>
<name>A0A8F5GUT3_SACSH</name>
<gene>
    <name evidence="2" type="ORF">J5U23_03167</name>
</gene>
<protein>
    <submittedName>
        <fullName evidence="2">DUF5517, SSV1 DNA binding scaffold protein A100</fullName>
    </submittedName>
</protein>
<dbReference type="Pfam" id="PF17639">
    <property type="entry name" value="DUF5517"/>
    <property type="match status" value="1"/>
</dbReference>
<dbReference type="KEGG" id="sshi:J5U23_03167"/>
<organism evidence="2 3">
    <name type="scientific">Saccharolobus shibatae (strain ATCC 51178 / DSM 5389 / JCM 8931 / NBRC 15437 / B12)</name>
    <name type="common">Sulfolobus shibatae</name>
    <dbReference type="NCBI Taxonomy" id="523848"/>
    <lineage>
        <taxon>Archaea</taxon>
        <taxon>Thermoproteota</taxon>
        <taxon>Thermoprotei</taxon>
        <taxon>Sulfolobales</taxon>
        <taxon>Sulfolobaceae</taxon>
        <taxon>Saccharolobus</taxon>
    </lineage>
</organism>
<dbReference type="SMR" id="A0A8F5GUT3"/>
<dbReference type="InterPro" id="IPR020507">
    <property type="entry name" value="DUF5517"/>
</dbReference>